<feature type="domain" description="PHD-type" evidence="8">
    <location>
        <begin position="48"/>
        <end position="166"/>
    </location>
</feature>
<keyword evidence="5" id="KW-0175">Coiled coil</keyword>
<gene>
    <name evidence="9" type="ORF">LRAMOSA04241</name>
</gene>
<dbReference type="PANTHER" id="PTHR13793">
    <property type="entry name" value="PHD FINGER PROTEINS"/>
    <property type="match status" value="1"/>
</dbReference>
<dbReference type="GO" id="GO:0031491">
    <property type="term" value="F:nucleosome binding"/>
    <property type="evidence" value="ECO:0007669"/>
    <property type="project" value="TreeGrafter"/>
</dbReference>
<dbReference type="InterPro" id="IPR050701">
    <property type="entry name" value="Histone_Mod_Regulator"/>
</dbReference>
<feature type="region of interest" description="Disordered" evidence="6">
    <location>
        <begin position="159"/>
        <end position="430"/>
    </location>
</feature>
<protein>
    <submittedName>
        <fullName evidence="9">Uncharacterized protein</fullName>
    </submittedName>
</protein>
<dbReference type="SMART" id="SM00249">
    <property type="entry name" value="PHD"/>
    <property type="match status" value="2"/>
</dbReference>
<dbReference type="AlphaFoldDB" id="A0A077WWS1"/>
<accession>A0A077WWS1</accession>
<evidence type="ECO:0000256" key="1">
    <source>
        <dbReference type="ARBA" id="ARBA00022723"/>
    </source>
</evidence>
<evidence type="ECO:0000256" key="4">
    <source>
        <dbReference type="PROSITE-ProRule" id="PRU00146"/>
    </source>
</evidence>
<feature type="domain" description="PHD-type" evidence="7">
    <location>
        <begin position="5"/>
        <end position="57"/>
    </location>
</feature>
<feature type="compositionally biased region" description="Basic residues" evidence="6">
    <location>
        <begin position="175"/>
        <end position="190"/>
    </location>
</feature>
<feature type="compositionally biased region" description="Basic and acidic residues" evidence="6">
    <location>
        <begin position="159"/>
        <end position="174"/>
    </location>
</feature>
<keyword evidence="1" id="KW-0479">Metal-binding</keyword>
<feature type="compositionally biased region" description="Basic and acidic residues" evidence="6">
    <location>
        <begin position="277"/>
        <end position="288"/>
    </location>
</feature>
<organism evidence="9">
    <name type="scientific">Lichtheimia ramosa</name>
    <dbReference type="NCBI Taxonomy" id="688394"/>
    <lineage>
        <taxon>Eukaryota</taxon>
        <taxon>Fungi</taxon>
        <taxon>Fungi incertae sedis</taxon>
        <taxon>Mucoromycota</taxon>
        <taxon>Mucoromycotina</taxon>
        <taxon>Mucoromycetes</taxon>
        <taxon>Mucorales</taxon>
        <taxon>Lichtheimiaceae</taxon>
        <taxon>Lichtheimia</taxon>
    </lineage>
</organism>
<proteinExistence type="predicted"/>
<evidence type="ECO:0000313" key="9">
    <source>
        <dbReference type="EMBL" id="CDS12046.1"/>
    </source>
</evidence>
<dbReference type="SUPFAM" id="SSF57903">
    <property type="entry name" value="FYVE/PHD zinc finger"/>
    <property type="match status" value="1"/>
</dbReference>
<dbReference type="PROSITE" id="PS51805">
    <property type="entry name" value="EPHD"/>
    <property type="match status" value="1"/>
</dbReference>
<dbReference type="PROSITE" id="PS50016">
    <property type="entry name" value="ZF_PHD_2"/>
    <property type="match status" value="1"/>
</dbReference>
<evidence type="ECO:0000259" key="8">
    <source>
        <dbReference type="PROSITE" id="PS51805"/>
    </source>
</evidence>
<keyword evidence="2 4" id="KW-0863">Zinc-finger</keyword>
<dbReference type="InterPro" id="IPR019786">
    <property type="entry name" value="Zinc_finger_PHD-type_CS"/>
</dbReference>
<reference evidence="9" key="1">
    <citation type="journal article" date="2014" name="Genome Announc.">
        <title>De novo whole-genome sequence and genome annotation of Lichtheimia ramosa.</title>
        <authorList>
            <person name="Linde J."/>
            <person name="Schwartze V."/>
            <person name="Binder U."/>
            <person name="Lass-Florl C."/>
            <person name="Voigt K."/>
            <person name="Horn F."/>
        </authorList>
    </citation>
    <scope>NUCLEOTIDE SEQUENCE</scope>
    <source>
        <strain evidence="9">JMRC FSU:6197</strain>
    </source>
</reference>
<dbReference type="PROSITE" id="PS01359">
    <property type="entry name" value="ZF_PHD_1"/>
    <property type="match status" value="1"/>
</dbReference>
<feature type="compositionally biased region" description="Polar residues" evidence="6">
    <location>
        <begin position="421"/>
        <end position="430"/>
    </location>
</feature>
<dbReference type="InterPro" id="IPR034732">
    <property type="entry name" value="EPHD"/>
</dbReference>
<sequence length="631" mass="70488">MAIDDDACTICEGDRSTKKNPIVFCDGEDCNIPVHKDCYGVDQVPDGEWFCQKCENKRRNKPTRIRCCPMQTGAFKLTTKSGDFIHVVCARWNKSIDHQREPYDVIQSEMDKHECYKCGNKQGICIKCEEASCTRYFHVTCGVNAGNITITKNIPDDYSPRCTEHQPHDANENRPKKRFGSAPTRRRRRLLQKELIDSESSEQDDMDEDDDNDEDHSEADDDDDEDEDMGTSSSRGKKRSNKSRSNTPSTKRRAPSIPGRRTPAGPLHLFLSDQSDSDDHMGTTDNKKSPAITPRSDSSGNGHSTTLSMKDRLEAKRRKSELEKAKTASMKPVNPSLALDTTKPSTITPSSMTNTSTVTASTTQAATGNQPMSSQPPTSSSSSNGQQPPYKQKLPNKGHLMPSQRPATPNGGGPKRFGSYHQPNTPNAQSGSVIKNLEELETDILAQRRNVQAPSTPTTPAAPQPSIPQASTAFDDVLNGIERRNVQSERKPSIYQGPRKATDGSNDANDYQKSLMRNKLMEVLDEFYPGSQRIATGPSIAELQQRLQAANQENQRMREENRRLYDFKRCVTDVFEGLHVRAPSGLSLSTDTVEEYVYELRSMLLRIGSLQENDMRRITDYVEDMVAKTTH</sequence>
<dbReference type="GO" id="GO:0008270">
    <property type="term" value="F:zinc ion binding"/>
    <property type="evidence" value="ECO:0007669"/>
    <property type="project" value="UniProtKB-KW"/>
</dbReference>
<dbReference type="EMBL" id="LK023357">
    <property type="protein sequence ID" value="CDS12046.1"/>
    <property type="molecule type" value="Genomic_DNA"/>
</dbReference>
<dbReference type="GO" id="GO:0005634">
    <property type="term" value="C:nucleus"/>
    <property type="evidence" value="ECO:0007669"/>
    <property type="project" value="TreeGrafter"/>
</dbReference>
<feature type="compositionally biased region" description="Basic and acidic residues" evidence="6">
    <location>
        <begin position="309"/>
        <end position="326"/>
    </location>
</feature>
<evidence type="ECO:0000259" key="7">
    <source>
        <dbReference type="PROSITE" id="PS50016"/>
    </source>
</evidence>
<dbReference type="InterPro" id="IPR011011">
    <property type="entry name" value="Znf_FYVE_PHD"/>
</dbReference>
<dbReference type="GO" id="GO:0006357">
    <property type="term" value="P:regulation of transcription by RNA polymerase II"/>
    <property type="evidence" value="ECO:0007669"/>
    <property type="project" value="TreeGrafter"/>
</dbReference>
<feature type="compositionally biased region" description="Low complexity" evidence="6">
    <location>
        <begin position="350"/>
        <end position="389"/>
    </location>
</feature>
<dbReference type="CDD" id="cd15571">
    <property type="entry name" value="ePHD"/>
    <property type="match status" value="1"/>
</dbReference>
<dbReference type="CDD" id="cd15492">
    <property type="entry name" value="PHD_BRPF_JADE_like"/>
    <property type="match status" value="1"/>
</dbReference>
<dbReference type="Pfam" id="PF13832">
    <property type="entry name" value="zf-HC5HC2H_2"/>
    <property type="match status" value="1"/>
</dbReference>
<feature type="compositionally biased region" description="Acidic residues" evidence="6">
    <location>
        <begin position="197"/>
        <end position="229"/>
    </location>
</feature>
<evidence type="ECO:0000256" key="3">
    <source>
        <dbReference type="ARBA" id="ARBA00022833"/>
    </source>
</evidence>
<feature type="region of interest" description="Disordered" evidence="6">
    <location>
        <begin position="484"/>
        <end position="507"/>
    </location>
</feature>
<evidence type="ECO:0000256" key="5">
    <source>
        <dbReference type="SAM" id="Coils"/>
    </source>
</evidence>
<evidence type="ECO:0000256" key="6">
    <source>
        <dbReference type="SAM" id="MobiDB-lite"/>
    </source>
</evidence>
<dbReference type="GO" id="GO:0042393">
    <property type="term" value="F:histone binding"/>
    <property type="evidence" value="ECO:0007669"/>
    <property type="project" value="TreeGrafter"/>
</dbReference>
<name>A0A077WWS1_9FUNG</name>
<dbReference type="PANTHER" id="PTHR13793:SF164">
    <property type="entry name" value="ALHAMBRA, ISOFORM P"/>
    <property type="match status" value="1"/>
</dbReference>
<feature type="compositionally biased region" description="Polar residues" evidence="6">
    <location>
        <begin position="295"/>
        <end position="308"/>
    </location>
</feature>
<keyword evidence="3" id="KW-0862">Zinc</keyword>
<dbReference type="Pfam" id="PF13831">
    <property type="entry name" value="PHD_2"/>
    <property type="match status" value="1"/>
</dbReference>
<dbReference type="InterPro" id="IPR001965">
    <property type="entry name" value="Znf_PHD"/>
</dbReference>
<evidence type="ECO:0000256" key="2">
    <source>
        <dbReference type="ARBA" id="ARBA00022771"/>
    </source>
</evidence>
<dbReference type="InterPro" id="IPR019787">
    <property type="entry name" value="Znf_PHD-finger"/>
</dbReference>
<dbReference type="Gene3D" id="3.30.40.10">
    <property type="entry name" value="Zinc/RING finger domain, C3HC4 (zinc finger)"/>
    <property type="match status" value="2"/>
</dbReference>
<dbReference type="OrthoDB" id="20839at2759"/>
<dbReference type="InterPro" id="IPR013083">
    <property type="entry name" value="Znf_RING/FYVE/PHD"/>
</dbReference>
<feature type="coiled-coil region" evidence="5">
    <location>
        <begin position="540"/>
        <end position="567"/>
    </location>
</feature>